<protein>
    <submittedName>
        <fullName evidence="2">Chemotaxis protein CheW</fullName>
    </submittedName>
</protein>
<dbReference type="PROSITE" id="PS50851">
    <property type="entry name" value="CHEW"/>
    <property type="match status" value="1"/>
</dbReference>
<organism evidence="2 3">
    <name type="scientific">Candidatus Bealeia paramacronuclearis</name>
    <dbReference type="NCBI Taxonomy" id="1921001"/>
    <lineage>
        <taxon>Bacteria</taxon>
        <taxon>Pseudomonadati</taxon>
        <taxon>Pseudomonadota</taxon>
        <taxon>Alphaproteobacteria</taxon>
        <taxon>Holosporales</taxon>
        <taxon>Holosporaceae</taxon>
        <taxon>Candidatus Bealeia</taxon>
    </lineage>
</organism>
<dbReference type="SUPFAM" id="SSF50341">
    <property type="entry name" value="CheW-like"/>
    <property type="match status" value="1"/>
</dbReference>
<dbReference type="Gene3D" id="2.30.30.40">
    <property type="entry name" value="SH3 Domains"/>
    <property type="match status" value="1"/>
</dbReference>
<keyword evidence="3" id="KW-1185">Reference proteome</keyword>
<accession>A0ABZ2C2D0</accession>
<proteinExistence type="predicted"/>
<dbReference type="InterPro" id="IPR002545">
    <property type="entry name" value="CheW-lke_dom"/>
</dbReference>
<dbReference type="InterPro" id="IPR039315">
    <property type="entry name" value="CheW"/>
</dbReference>
<dbReference type="RefSeq" id="WP_331255483.1">
    <property type="nucleotide sequence ID" value="NZ_CP133270.1"/>
</dbReference>
<dbReference type="Pfam" id="PF01584">
    <property type="entry name" value="CheW"/>
    <property type="match status" value="1"/>
</dbReference>
<evidence type="ECO:0000313" key="3">
    <source>
        <dbReference type="Proteomes" id="UP001330434"/>
    </source>
</evidence>
<dbReference type="PANTHER" id="PTHR22617">
    <property type="entry name" value="CHEMOTAXIS SENSOR HISTIDINE KINASE-RELATED"/>
    <property type="match status" value="1"/>
</dbReference>
<dbReference type="InterPro" id="IPR036061">
    <property type="entry name" value="CheW-like_dom_sf"/>
</dbReference>
<dbReference type="PANTHER" id="PTHR22617:SF23">
    <property type="entry name" value="CHEMOTAXIS PROTEIN CHEW"/>
    <property type="match status" value="1"/>
</dbReference>
<gene>
    <name evidence="2" type="ORF">Bealeia1_00814</name>
</gene>
<sequence length="158" mass="17768">MTEAFAIKNSVWEDDEVQLLTFHVHDQVLGIPVLQIRDVFLAQKITPVPLASQETRGLINLRGRIVTALSMREKLNFPKVEAGQKQMIIAIEHAGEVYGLLVDKVGEVITLAQDLYEKKPQVLDGKLREIAKGVFKLEGKLLILLDVDRIIQTCQDNI</sequence>
<dbReference type="Proteomes" id="UP001330434">
    <property type="component" value="Chromosome"/>
</dbReference>
<name>A0ABZ2C2D0_9PROT</name>
<dbReference type="Gene3D" id="2.40.50.180">
    <property type="entry name" value="CheA-289, Domain 4"/>
    <property type="match status" value="1"/>
</dbReference>
<evidence type="ECO:0000313" key="2">
    <source>
        <dbReference type="EMBL" id="WVX66634.1"/>
    </source>
</evidence>
<dbReference type="SMART" id="SM00260">
    <property type="entry name" value="CheW"/>
    <property type="match status" value="1"/>
</dbReference>
<reference evidence="2 3" key="1">
    <citation type="journal article" date="2024" name="Environ. Microbiol.">
        <title>Novel evolutionary insights on the interactions of the Holosporales (Alphaproteobacteria) with eukaryotic hosts from comparative genomics.</title>
        <authorList>
            <person name="Giovannini M."/>
            <person name="Petroni G."/>
            <person name="Castelli M."/>
        </authorList>
    </citation>
    <scope>NUCLEOTIDE SEQUENCE [LARGE SCALE GENOMIC DNA]</scope>
    <source>
        <strain evidence="2 3">US_Bl 15I1</strain>
    </source>
</reference>
<feature type="domain" description="CheW-like" evidence="1">
    <location>
        <begin position="16"/>
        <end position="156"/>
    </location>
</feature>
<evidence type="ECO:0000259" key="1">
    <source>
        <dbReference type="PROSITE" id="PS50851"/>
    </source>
</evidence>
<dbReference type="EMBL" id="CP133270">
    <property type="protein sequence ID" value="WVX66634.1"/>
    <property type="molecule type" value="Genomic_DNA"/>
</dbReference>